<dbReference type="VEuPathDB" id="FungiDB:JI435_159760"/>
<keyword evidence="2" id="KW-0472">Membrane</keyword>
<evidence type="ECO:0000313" key="3">
    <source>
        <dbReference type="EMBL" id="QRD03735.1"/>
    </source>
</evidence>
<keyword evidence="2" id="KW-0812">Transmembrane</keyword>
<feature type="region of interest" description="Disordered" evidence="1">
    <location>
        <begin position="115"/>
        <end position="142"/>
    </location>
</feature>
<dbReference type="OrthoDB" id="3693225at2759"/>
<dbReference type="Proteomes" id="UP000663193">
    <property type="component" value="Chromosome 15"/>
</dbReference>
<keyword evidence="4" id="KW-1185">Reference proteome</keyword>
<reference evidence="4" key="1">
    <citation type="journal article" date="2021" name="BMC Genomics">
        <title>Chromosome-level genome assembly and manually-curated proteome of model necrotroph Parastagonospora nodorum Sn15 reveals a genome-wide trove of candidate effector homologs, and redundancy of virulence-related functions within an accessory chromosome.</title>
        <authorList>
            <person name="Bertazzoni S."/>
            <person name="Jones D.A.B."/>
            <person name="Phan H.T."/>
            <person name="Tan K.-C."/>
            <person name="Hane J.K."/>
        </authorList>
    </citation>
    <scope>NUCLEOTIDE SEQUENCE [LARGE SCALE GENOMIC DNA]</scope>
    <source>
        <strain evidence="4">SN15 / ATCC MYA-4574 / FGSC 10173)</strain>
    </source>
</reference>
<evidence type="ECO:0000256" key="1">
    <source>
        <dbReference type="SAM" id="MobiDB-lite"/>
    </source>
</evidence>
<dbReference type="EMBL" id="CP069037">
    <property type="protein sequence ID" value="QRD03735.1"/>
    <property type="molecule type" value="Genomic_DNA"/>
</dbReference>
<evidence type="ECO:0000256" key="2">
    <source>
        <dbReference type="SAM" id="Phobius"/>
    </source>
</evidence>
<feature type="transmembrane region" description="Helical" evidence="2">
    <location>
        <begin position="45"/>
        <end position="67"/>
    </location>
</feature>
<protein>
    <submittedName>
        <fullName evidence="3">Uncharacterized protein</fullName>
    </submittedName>
</protein>
<dbReference type="OMA" id="AWSCTEV"/>
<feature type="region of interest" description="Disordered" evidence="1">
    <location>
        <begin position="82"/>
        <end position="103"/>
    </location>
</feature>
<accession>A0A7U2FED0</accession>
<feature type="compositionally biased region" description="Low complexity" evidence="1">
    <location>
        <begin position="83"/>
        <end position="93"/>
    </location>
</feature>
<dbReference type="KEGG" id="pno:SNOG_15976"/>
<dbReference type="RefSeq" id="XP_001806108.1">
    <property type="nucleotide sequence ID" value="XM_001806056.1"/>
</dbReference>
<dbReference type="AlphaFoldDB" id="A0A7U2FED0"/>
<organism evidence="3 4">
    <name type="scientific">Phaeosphaeria nodorum (strain SN15 / ATCC MYA-4574 / FGSC 10173)</name>
    <name type="common">Glume blotch fungus</name>
    <name type="synonym">Parastagonospora nodorum</name>
    <dbReference type="NCBI Taxonomy" id="321614"/>
    <lineage>
        <taxon>Eukaryota</taxon>
        <taxon>Fungi</taxon>
        <taxon>Dikarya</taxon>
        <taxon>Ascomycota</taxon>
        <taxon>Pezizomycotina</taxon>
        <taxon>Dothideomycetes</taxon>
        <taxon>Pleosporomycetidae</taxon>
        <taxon>Pleosporales</taxon>
        <taxon>Pleosporineae</taxon>
        <taxon>Phaeosphaeriaceae</taxon>
        <taxon>Parastagonospora</taxon>
    </lineage>
</organism>
<feature type="compositionally biased region" description="Basic and acidic residues" evidence="1">
    <location>
        <begin position="122"/>
        <end position="142"/>
    </location>
</feature>
<gene>
    <name evidence="3" type="ORF">JI435_159760</name>
</gene>
<evidence type="ECO:0000313" key="4">
    <source>
        <dbReference type="Proteomes" id="UP000663193"/>
    </source>
</evidence>
<sequence>MAPISAPQFKNIMLAIRDSTTSIPQAPPATDLHTSSSSDGWSPSAIIGIVAAVVLILIMVPLIAIILRRYERKRCLEMLPKDSISPRIGSSHSSTREDSSLKSIMVTREVQRSSLRMVPGVRRPEDAHTSERGWSHTEVRGG</sequence>
<keyword evidence="2" id="KW-1133">Transmembrane helix</keyword>
<proteinExistence type="predicted"/>
<name>A0A7U2FED0_PHANO</name>